<dbReference type="Pfam" id="PF25171">
    <property type="entry name" value="Beta-prop_WDR36-Utp21_1st"/>
    <property type="match status" value="1"/>
</dbReference>
<dbReference type="PANTHER" id="PTHR22840">
    <property type="entry name" value="WD REPEAT-CONTAINING PROTEIN 36"/>
    <property type="match status" value="1"/>
</dbReference>
<evidence type="ECO:0000259" key="6">
    <source>
        <dbReference type="Pfam" id="PF25171"/>
    </source>
</evidence>
<feature type="repeat" description="WD" evidence="3">
    <location>
        <begin position="535"/>
        <end position="569"/>
    </location>
</feature>
<dbReference type="PROSITE" id="PS00678">
    <property type="entry name" value="WD_REPEATS_1"/>
    <property type="match status" value="1"/>
</dbReference>
<dbReference type="InterPro" id="IPR015943">
    <property type="entry name" value="WD40/YVTN_repeat-like_dom_sf"/>
</dbReference>
<reference evidence="8" key="1">
    <citation type="submission" date="2022-11" db="UniProtKB">
        <authorList>
            <consortium name="WormBaseParasite"/>
        </authorList>
    </citation>
    <scope>IDENTIFICATION</scope>
</reference>
<dbReference type="Pfam" id="PF04192">
    <property type="entry name" value="Utp21"/>
    <property type="match status" value="1"/>
</dbReference>
<proteinExistence type="predicted"/>
<evidence type="ECO:0000313" key="8">
    <source>
        <dbReference type="WBParaSite" id="jg3108"/>
    </source>
</evidence>
<dbReference type="InterPro" id="IPR007319">
    <property type="entry name" value="WDR36/Utp21_C"/>
</dbReference>
<dbReference type="GO" id="GO:0032040">
    <property type="term" value="C:small-subunit processome"/>
    <property type="evidence" value="ECO:0007669"/>
    <property type="project" value="InterPro"/>
</dbReference>
<evidence type="ECO:0000256" key="3">
    <source>
        <dbReference type="PROSITE-ProRule" id="PRU00221"/>
    </source>
</evidence>
<keyword evidence="2" id="KW-0677">Repeat</keyword>
<dbReference type="GO" id="GO:0034388">
    <property type="term" value="C:Pwp2p-containing subcomplex of 90S preribosome"/>
    <property type="evidence" value="ECO:0007669"/>
    <property type="project" value="TreeGrafter"/>
</dbReference>
<dbReference type="Pfam" id="PF25168">
    <property type="entry name" value="Beta-prop_WDR36-Utp21_2nd"/>
    <property type="match status" value="1"/>
</dbReference>
<feature type="region of interest" description="Disordered" evidence="4">
    <location>
        <begin position="697"/>
        <end position="723"/>
    </location>
</feature>
<dbReference type="SMART" id="SM00320">
    <property type="entry name" value="WD40"/>
    <property type="match status" value="6"/>
</dbReference>
<dbReference type="Proteomes" id="UP000887574">
    <property type="component" value="Unplaced"/>
</dbReference>
<evidence type="ECO:0000256" key="1">
    <source>
        <dbReference type="ARBA" id="ARBA00022574"/>
    </source>
</evidence>
<dbReference type="InterPro" id="IPR036322">
    <property type="entry name" value="WD40_repeat_dom_sf"/>
</dbReference>
<accession>A0A915E894</accession>
<dbReference type="SUPFAM" id="SSF50978">
    <property type="entry name" value="WD40 repeat-like"/>
    <property type="match status" value="2"/>
</dbReference>
<feature type="domain" description="WDR36/Utp21 C-terminal" evidence="5">
    <location>
        <begin position="670"/>
        <end position="825"/>
    </location>
</feature>
<evidence type="ECO:0000313" key="7">
    <source>
        <dbReference type="Proteomes" id="UP000887574"/>
    </source>
</evidence>
<dbReference type="PANTHER" id="PTHR22840:SF12">
    <property type="entry name" value="WD REPEAT-CONTAINING PROTEIN 36"/>
    <property type="match status" value="1"/>
</dbReference>
<dbReference type="InterPro" id="IPR059157">
    <property type="entry name" value="WDR36-Utp21_N"/>
</dbReference>
<protein>
    <submittedName>
        <fullName evidence="8">Small-subunit processome Utp21 domain-containing protein</fullName>
    </submittedName>
</protein>
<dbReference type="GO" id="GO:0006364">
    <property type="term" value="P:rRNA processing"/>
    <property type="evidence" value="ECO:0007669"/>
    <property type="project" value="InterPro"/>
</dbReference>
<dbReference type="Gene3D" id="2.130.10.10">
    <property type="entry name" value="YVTN repeat-like/Quinoprotein amine dehydrogenase"/>
    <property type="match status" value="2"/>
</dbReference>
<keyword evidence="7" id="KW-1185">Reference proteome</keyword>
<organism evidence="7 8">
    <name type="scientific">Ditylenchus dipsaci</name>
    <dbReference type="NCBI Taxonomy" id="166011"/>
    <lineage>
        <taxon>Eukaryota</taxon>
        <taxon>Metazoa</taxon>
        <taxon>Ecdysozoa</taxon>
        <taxon>Nematoda</taxon>
        <taxon>Chromadorea</taxon>
        <taxon>Rhabditida</taxon>
        <taxon>Tylenchina</taxon>
        <taxon>Tylenchomorpha</taxon>
        <taxon>Sphaerularioidea</taxon>
        <taxon>Anguinidae</taxon>
        <taxon>Anguininae</taxon>
        <taxon>Ditylenchus</taxon>
    </lineage>
</organism>
<keyword evidence="1 3" id="KW-0853">WD repeat</keyword>
<sequence length="848" mass="96436">MRQSETGLFLPYRAFGEICSAVKPAYEQIAGEKFQGIAYCPIGNIVCVYTFEPFRLIFVTKPLSFDIHSVKSFREYMFAANENYVSIYKQVGKEFLRDIVIENFPKLMMPFAEVLIVVDNANVIQVFDFDSGKKIVEIESPTSFSITALVHPITYVNQIVAGGSDGRMRLLDLEGGSLVREFPSDENFNCAITVLEQSPAVDVLGIGMANGRIHLKNIKVDQTICTFRQDGSITAMAFRTDGIDSLVTGNSDGSLAVWDLNEKILIGQKTDVHQGPVVSLCFLVGQSFVISSGQDNRLVKWVIKDEYSLPELRKVLEGPSCRSLLVASKDGCLRQISSYDRNNMKHFGAAREVRRKDLGRDRFIDVRLPPILQMCINKTREACLHGVHENLVKALTLSLFNFFKKIRRYSSGQLDVFNMQSGKYQRSFWYAPVSEKTDENSDVRAHSSSITGLALDIMNENLVSGSSDGSIHFWSFNPPKLISRMLVASGVSKFCLDRYNSLLAVALENGELAIVDILCRRVARIFKNAHNGCKLTALEFSPDGRWLVSADDRCVLKVWDLATSSLLDVMKCPYACLDVSFNETGQYLVTCHQGMRAVYFWPTRICFTQVFLLLSFLTGLNHNLVDEEDEDEMCQVVLIDEEEEENSEIHSLSSYSTLVEENEPFVEKRQIEPHLLSLSGLAPSRWSNLPNLNLIRERNKPVAPPKKQENEETEKRNRQEPGKTLMAKRKLVDLETPWVRSLLNSQDDSKKIIDVFVALKEMNVSSIDFQIRALDIESFVPFLNMLVRMLELRQDFELVQSYLATFLNIHHERLWSYEEMELKDEEDQEDREECVMRITERMINHTGS</sequence>
<evidence type="ECO:0000256" key="2">
    <source>
        <dbReference type="ARBA" id="ARBA00022737"/>
    </source>
</evidence>
<dbReference type="PROSITE" id="PS50082">
    <property type="entry name" value="WD_REPEATS_2"/>
    <property type="match status" value="3"/>
</dbReference>
<feature type="repeat" description="WD" evidence="3">
    <location>
        <begin position="226"/>
        <end position="261"/>
    </location>
</feature>
<feature type="repeat" description="WD" evidence="3">
    <location>
        <begin position="443"/>
        <end position="484"/>
    </location>
</feature>
<dbReference type="WBParaSite" id="jg3108">
    <property type="protein sequence ID" value="jg3108"/>
    <property type="gene ID" value="jg3108"/>
</dbReference>
<evidence type="ECO:0000259" key="5">
    <source>
        <dbReference type="Pfam" id="PF04192"/>
    </source>
</evidence>
<evidence type="ECO:0000256" key="4">
    <source>
        <dbReference type="SAM" id="MobiDB-lite"/>
    </source>
</evidence>
<dbReference type="InterPro" id="IPR019775">
    <property type="entry name" value="WD40_repeat_CS"/>
</dbReference>
<dbReference type="InterPro" id="IPR001680">
    <property type="entry name" value="WD40_rpt"/>
</dbReference>
<feature type="domain" description="WDR36/Utp21 N-terminal" evidence="6">
    <location>
        <begin position="40"/>
        <end position="303"/>
    </location>
</feature>
<name>A0A915E894_9BILA</name>
<dbReference type="PROSITE" id="PS50294">
    <property type="entry name" value="WD_REPEATS_REGION"/>
    <property type="match status" value="1"/>
</dbReference>
<dbReference type="AlphaFoldDB" id="A0A915E894"/>
<feature type="compositionally biased region" description="Basic and acidic residues" evidence="4">
    <location>
        <begin position="697"/>
        <end position="721"/>
    </location>
</feature>